<evidence type="ECO:0000256" key="8">
    <source>
        <dbReference type="SAM" id="MobiDB-lite"/>
    </source>
</evidence>
<dbReference type="InterPro" id="IPR051059">
    <property type="entry name" value="VerF-like"/>
</dbReference>
<dbReference type="CDD" id="cd12148">
    <property type="entry name" value="fungal_TF_MHR"/>
    <property type="match status" value="1"/>
</dbReference>
<evidence type="ECO:0000259" key="9">
    <source>
        <dbReference type="PROSITE" id="PS50157"/>
    </source>
</evidence>
<feature type="domain" description="C2H2-type" evidence="9">
    <location>
        <begin position="33"/>
        <end position="60"/>
    </location>
</feature>
<dbReference type="SUPFAM" id="SSF57667">
    <property type="entry name" value="beta-beta-alpha zinc fingers"/>
    <property type="match status" value="1"/>
</dbReference>
<dbReference type="PROSITE" id="PS00028">
    <property type="entry name" value="ZINC_FINGER_C2H2_1"/>
    <property type="match status" value="2"/>
</dbReference>
<keyword evidence="4 7" id="KW-0863">Zinc-finger</keyword>
<dbReference type="GO" id="GO:0006351">
    <property type="term" value="P:DNA-templated transcription"/>
    <property type="evidence" value="ECO:0007669"/>
    <property type="project" value="InterPro"/>
</dbReference>
<evidence type="ECO:0000256" key="2">
    <source>
        <dbReference type="ARBA" id="ARBA00022723"/>
    </source>
</evidence>
<dbReference type="SMART" id="SM00355">
    <property type="entry name" value="ZnF_C2H2"/>
    <property type="match status" value="2"/>
</dbReference>
<protein>
    <recommendedName>
        <fullName evidence="9">C2H2-type domain-containing protein</fullName>
    </recommendedName>
</protein>
<dbReference type="GO" id="GO:0005634">
    <property type="term" value="C:nucleus"/>
    <property type="evidence" value="ECO:0007669"/>
    <property type="project" value="UniProtKB-SubCell"/>
</dbReference>
<feature type="domain" description="C2H2-type" evidence="9">
    <location>
        <begin position="64"/>
        <end position="92"/>
    </location>
</feature>
<evidence type="ECO:0000256" key="7">
    <source>
        <dbReference type="PROSITE-ProRule" id="PRU00042"/>
    </source>
</evidence>
<evidence type="ECO:0000256" key="3">
    <source>
        <dbReference type="ARBA" id="ARBA00022737"/>
    </source>
</evidence>
<dbReference type="InterPro" id="IPR013087">
    <property type="entry name" value="Znf_C2H2_type"/>
</dbReference>
<dbReference type="InterPro" id="IPR036236">
    <property type="entry name" value="Znf_C2H2_sf"/>
</dbReference>
<feature type="compositionally biased region" description="Polar residues" evidence="8">
    <location>
        <begin position="120"/>
        <end position="130"/>
    </location>
</feature>
<dbReference type="Pfam" id="PF04082">
    <property type="entry name" value="Fungal_trans"/>
    <property type="match status" value="1"/>
</dbReference>
<dbReference type="PANTHER" id="PTHR40626:SF11">
    <property type="entry name" value="ZINC FINGER PROTEIN YPR022C"/>
    <property type="match status" value="1"/>
</dbReference>
<dbReference type="PANTHER" id="PTHR40626">
    <property type="entry name" value="MIP31509P"/>
    <property type="match status" value="1"/>
</dbReference>
<name>A0A3M2SC63_9HYPO</name>
<evidence type="ECO:0000256" key="6">
    <source>
        <dbReference type="ARBA" id="ARBA00023242"/>
    </source>
</evidence>
<dbReference type="Gene3D" id="3.30.160.60">
    <property type="entry name" value="Classic Zinc Finger"/>
    <property type="match status" value="1"/>
</dbReference>
<evidence type="ECO:0000256" key="5">
    <source>
        <dbReference type="ARBA" id="ARBA00022833"/>
    </source>
</evidence>
<proteinExistence type="predicted"/>
<feature type="region of interest" description="Disordered" evidence="8">
    <location>
        <begin position="77"/>
        <end position="134"/>
    </location>
</feature>
<dbReference type="GO" id="GO:0008270">
    <property type="term" value="F:zinc ion binding"/>
    <property type="evidence" value="ECO:0007669"/>
    <property type="project" value="UniProtKB-KW"/>
</dbReference>
<organism evidence="10 11">
    <name type="scientific">Fusarium kuroshium</name>
    <dbReference type="NCBI Taxonomy" id="2010991"/>
    <lineage>
        <taxon>Eukaryota</taxon>
        <taxon>Fungi</taxon>
        <taxon>Dikarya</taxon>
        <taxon>Ascomycota</taxon>
        <taxon>Pezizomycotina</taxon>
        <taxon>Sordariomycetes</taxon>
        <taxon>Hypocreomycetidae</taxon>
        <taxon>Hypocreales</taxon>
        <taxon>Nectriaceae</taxon>
        <taxon>Fusarium</taxon>
        <taxon>Fusarium solani species complex</taxon>
    </lineage>
</organism>
<dbReference type="GO" id="GO:0000978">
    <property type="term" value="F:RNA polymerase II cis-regulatory region sequence-specific DNA binding"/>
    <property type="evidence" value="ECO:0007669"/>
    <property type="project" value="InterPro"/>
</dbReference>
<reference evidence="10 11" key="1">
    <citation type="submission" date="2017-06" db="EMBL/GenBank/DDBJ databases">
        <title>Comparative genomic analysis of Ambrosia Fusariam Clade fungi.</title>
        <authorList>
            <person name="Stajich J.E."/>
            <person name="Carrillo J."/>
            <person name="Kijimoto T."/>
            <person name="Eskalen A."/>
            <person name="O'Donnell K."/>
            <person name="Kasson M."/>
        </authorList>
    </citation>
    <scope>NUCLEOTIDE SEQUENCE [LARGE SCALE GENOMIC DNA]</scope>
    <source>
        <strain evidence="10">UCR3666</strain>
    </source>
</reference>
<evidence type="ECO:0000313" key="10">
    <source>
        <dbReference type="EMBL" id="RMJ15164.1"/>
    </source>
</evidence>
<dbReference type="GO" id="GO:0000981">
    <property type="term" value="F:DNA-binding transcription factor activity, RNA polymerase II-specific"/>
    <property type="evidence" value="ECO:0007669"/>
    <property type="project" value="InterPro"/>
</dbReference>
<comment type="subcellular location">
    <subcellularLocation>
        <location evidence="1">Nucleus</location>
    </subcellularLocation>
</comment>
<accession>A0A3M2SC63</accession>
<keyword evidence="5" id="KW-0862">Zinc</keyword>
<comment type="caution">
    <text evidence="10">The sequence shown here is derived from an EMBL/GenBank/DDBJ whole genome shotgun (WGS) entry which is preliminary data.</text>
</comment>
<dbReference type="EMBL" id="NKUJ01000070">
    <property type="protein sequence ID" value="RMJ15164.1"/>
    <property type="molecule type" value="Genomic_DNA"/>
</dbReference>
<keyword evidence="2" id="KW-0479">Metal-binding</keyword>
<keyword evidence="3" id="KW-0677">Repeat</keyword>
<evidence type="ECO:0000313" key="11">
    <source>
        <dbReference type="Proteomes" id="UP000277212"/>
    </source>
</evidence>
<feature type="compositionally biased region" description="Basic residues" evidence="8">
    <location>
        <begin position="78"/>
        <end position="88"/>
    </location>
</feature>
<dbReference type="OrthoDB" id="8117402at2759"/>
<dbReference type="GO" id="GO:0000785">
    <property type="term" value="C:chromatin"/>
    <property type="evidence" value="ECO:0007669"/>
    <property type="project" value="TreeGrafter"/>
</dbReference>
<evidence type="ECO:0000256" key="4">
    <source>
        <dbReference type="ARBA" id="ARBA00022771"/>
    </source>
</evidence>
<keyword evidence="11" id="KW-1185">Reference proteome</keyword>
<gene>
    <name evidence="10" type="ORF">CDV36_005171</name>
</gene>
<dbReference type="InterPro" id="IPR007219">
    <property type="entry name" value="XnlR_reg_dom"/>
</dbReference>
<dbReference type="AlphaFoldDB" id="A0A3M2SC63"/>
<keyword evidence="6" id="KW-0539">Nucleus</keyword>
<dbReference type="PROSITE" id="PS50157">
    <property type="entry name" value="ZINC_FINGER_C2H2_2"/>
    <property type="match status" value="2"/>
</dbReference>
<dbReference type="STRING" id="2010991.A0A3M2SC63"/>
<dbReference type="Proteomes" id="UP000277212">
    <property type="component" value="Unassembled WGS sequence"/>
</dbReference>
<evidence type="ECO:0000256" key="1">
    <source>
        <dbReference type="ARBA" id="ARBA00004123"/>
    </source>
</evidence>
<sequence length="704" mass="77210">MASPHAGNIALASVTPAPASPAVVERRSSYQPFQCLVCSSRFTRHENLKRHAALHTRSPSEASLPCELCSATFSRPDLRHRHMKRKHMGHLEKRSKGKRQRDLQAPTPPSQGGDGRSQGDKASSASPAQSHQDDLEMDSGIWLDQNDQNPEAINLAVAASVASAEGDHTQTVTAPLTLPTSISDSSCIASIVQGSADLQLLGADFLEHASNVQMDASAIPHSAPFGTNILGFSFDQGSPERLLYGSIDITQAQEDWSPSTSQIAHGCQLFFTHVSHFVPFLHQPTFDAAHISNHLLLSMLCIAYQYGEDPDCVGQPGSGVSLSERCFHRARTVVLADEDKTDDPAHNVSMVQAYLLLQIYAMMYLCGNNSAYALKTHSKMISLARASGLSQPIPTEPTTTKDLDSLWREFIRAESHKRTLFAAHQIDTLWYQLLSIPRQFSHLEIKHELPCPEDHWTASSSVDWAHRKLVAGNSGTSVQYPDAVRRFLSGADLSSLPAFDPYGAINITHFLVSSAQEISGWCTMTGMLSTERLEPLRSSLLALGPFIRSKPDSTDVAHAALCEATWESAMIEVQIWSPSHTGGIVGGSMDAVLHQLSYLAPSCEFLCESNTAKTIQPHVDWFLRYLDATIEPDAEAPWITLYAYKAFMIAWQLIRGSMLGSMQVVGVEDGDAEGALAWARKVFGRRQRWQLGKIIMGCLDSLQK</sequence>